<feature type="region of interest" description="Disordered" evidence="3">
    <location>
        <begin position="258"/>
        <end position="284"/>
    </location>
</feature>
<feature type="coiled-coil region" evidence="2">
    <location>
        <begin position="86"/>
        <end position="113"/>
    </location>
</feature>
<dbReference type="AlphaFoldDB" id="A0AAV0R8A7"/>
<dbReference type="PROSITE" id="PS50891">
    <property type="entry name" value="LOB"/>
    <property type="match status" value="1"/>
</dbReference>
<sequence>MSHSQQPCAACKLQRRKCTQECIFAPHFPPDQPQKFANIHKVFGASNVAKLLSELPATHREEAVNSLAYEADARLKDPVYGCLGQISILQHRLKQLHMDLDAAKQELVKYMTTNNNHNNSAFPQNNNNMIHMVGIPAAHHQQQQQQSSSSNNNNNSAQQIYEAQLLATELAAREQQEMFRAYEQNQQRHHHHINHHHHHHHHVGDNSIHDGFDNEISGVGGDVEPCLALGSMDHHHQSQVEIPAQEQLFFQLEQQEQPDANNNYHQQQQSPGSDEGRSLGPSLC</sequence>
<protein>
    <recommendedName>
        <fullName evidence="4">LOB domain-containing protein</fullName>
    </recommendedName>
</protein>
<accession>A0AAV0R8A7</accession>
<proteinExistence type="inferred from homology"/>
<keyword evidence="2" id="KW-0175">Coiled coil</keyword>
<evidence type="ECO:0000313" key="6">
    <source>
        <dbReference type="Proteomes" id="UP001154282"/>
    </source>
</evidence>
<dbReference type="Proteomes" id="UP001154282">
    <property type="component" value="Unassembled WGS sequence"/>
</dbReference>
<dbReference type="Pfam" id="PF03195">
    <property type="entry name" value="LOB"/>
    <property type="match status" value="1"/>
</dbReference>
<feature type="compositionally biased region" description="Basic residues" evidence="3">
    <location>
        <begin position="187"/>
        <end position="202"/>
    </location>
</feature>
<gene>
    <name evidence="5" type="ORF">LITE_LOCUS46965</name>
</gene>
<evidence type="ECO:0000313" key="5">
    <source>
        <dbReference type="EMBL" id="CAI0553778.1"/>
    </source>
</evidence>
<organism evidence="5 6">
    <name type="scientific">Linum tenue</name>
    <dbReference type="NCBI Taxonomy" id="586396"/>
    <lineage>
        <taxon>Eukaryota</taxon>
        <taxon>Viridiplantae</taxon>
        <taxon>Streptophyta</taxon>
        <taxon>Embryophyta</taxon>
        <taxon>Tracheophyta</taxon>
        <taxon>Spermatophyta</taxon>
        <taxon>Magnoliopsida</taxon>
        <taxon>eudicotyledons</taxon>
        <taxon>Gunneridae</taxon>
        <taxon>Pentapetalae</taxon>
        <taxon>rosids</taxon>
        <taxon>fabids</taxon>
        <taxon>Malpighiales</taxon>
        <taxon>Linaceae</taxon>
        <taxon>Linum</taxon>
    </lineage>
</organism>
<evidence type="ECO:0000256" key="3">
    <source>
        <dbReference type="SAM" id="MobiDB-lite"/>
    </source>
</evidence>
<dbReference type="EMBL" id="CAMGYJ010000010">
    <property type="protein sequence ID" value="CAI0553778.1"/>
    <property type="molecule type" value="Genomic_DNA"/>
</dbReference>
<evidence type="ECO:0000256" key="2">
    <source>
        <dbReference type="SAM" id="Coils"/>
    </source>
</evidence>
<keyword evidence="6" id="KW-1185">Reference proteome</keyword>
<feature type="region of interest" description="Disordered" evidence="3">
    <location>
        <begin position="186"/>
        <end position="216"/>
    </location>
</feature>
<comment type="similarity">
    <text evidence="1">Belongs to the LOB domain-containing protein family.</text>
</comment>
<feature type="compositionally biased region" description="Basic and acidic residues" evidence="3">
    <location>
        <begin position="203"/>
        <end position="212"/>
    </location>
</feature>
<dbReference type="InterPro" id="IPR004883">
    <property type="entry name" value="LOB"/>
</dbReference>
<feature type="compositionally biased region" description="Polar residues" evidence="3">
    <location>
        <begin position="258"/>
        <end position="272"/>
    </location>
</feature>
<comment type="caution">
    <text evidence="5">The sequence shown here is derived from an EMBL/GenBank/DDBJ whole genome shotgun (WGS) entry which is preliminary data.</text>
</comment>
<evidence type="ECO:0000256" key="1">
    <source>
        <dbReference type="ARBA" id="ARBA00005474"/>
    </source>
</evidence>
<feature type="domain" description="LOB" evidence="4">
    <location>
        <begin position="6"/>
        <end position="107"/>
    </location>
</feature>
<dbReference type="PANTHER" id="PTHR31301:SF68">
    <property type="entry name" value="LOB DOMAIN-CONTAINING PROTEIN 32-RELATED"/>
    <property type="match status" value="1"/>
</dbReference>
<dbReference type="PANTHER" id="PTHR31301">
    <property type="entry name" value="LOB DOMAIN-CONTAINING PROTEIN 4-RELATED"/>
    <property type="match status" value="1"/>
</dbReference>
<evidence type="ECO:0000259" key="4">
    <source>
        <dbReference type="PROSITE" id="PS50891"/>
    </source>
</evidence>
<reference evidence="5" key="1">
    <citation type="submission" date="2022-08" db="EMBL/GenBank/DDBJ databases">
        <authorList>
            <person name="Gutierrez-Valencia J."/>
        </authorList>
    </citation>
    <scope>NUCLEOTIDE SEQUENCE</scope>
</reference>
<name>A0AAV0R8A7_9ROSI</name>